<dbReference type="RefSeq" id="XP_025067915.1">
    <property type="nucleotide sequence ID" value="XM_025212130.1"/>
</dbReference>
<evidence type="ECO:0000256" key="2">
    <source>
        <dbReference type="ARBA" id="ARBA00022734"/>
    </source>
</evidence>
<dbReference type="SMART" id="SM00034">
    <property type="entry name" value="CLECT"/>
    <property type="match status" value="1"/>
</dbReference>
<accession>A0A3Q0HBV2</accession>
<evidence type="ECO:0000313" key="6">
    <source>
        <dbReference type="RefSeq" id="XP_025067913.1"/>
    </source>
</evidence>
<dbReference type="InterPro" id="IPR033992">
    <property type="entry name" value="NKR-like_CTLD"/>
</dbReference>
<dbReference type="InterPro" id="IPR016186">
    <property type="entry name" value="C-type_lectin-like/link_sf"/>
</dbReference>
<dbReference type="Pfam" id="PF00059">
    <property type="entry name" value="Lectin_C"/>
    <property type="match status" value="1"/>
</dbReference>
<evidence type="ECO:0000259" key="4">
    <source>
        <dbReference type="PROSITE" id="PS50041"/>
    </source>
</evidence>
<dbReference type="InterPro" id="IPR016187">
    <property type="entry name" value="CTDL_fold"/>
</dbReference>
<dbReference type="GO" id="GO:0001872">
    <property type="term" value="F:(1-&gt;3)-beta-D-glucan binding"/>
    <property type="evidence" value="ECO:0007669"/>
    <property type="project" value="InterPro"/>
</dbReference>
<dbReference type="GO" id="GO:0016020">
    <property type="term" value="C:membrane"/>
    <property type="evidence" value="ECO:0007669"/>
    <property type="project" value="UniProtKB-SubCell"/>
</dbReference>
<sequence length="266" mass="30000">MAQPSPELLLAESKPAALDLLGMHGQDDASSDLRLETPPALQRQIPQHAGHTETAPASPPWSPIPLVLGIMLLCLFFLITARIYGAKIMELSKEKKTHIQCPLSCPDPNTSVQEMPQDQSPDKEEKCLVRWSHKTKKSYLFSPEKGPWEKCNSSCSSHFASLLTIRSTAELEFILTESFHYFEDRGSYLHYYPYWTGLLYNSERRKWVWADGTDVSPDLIVLLSTRHGNDARGPCVYVQGGAARTGRCEETRFCICEKAREQEGKE</sequence>
<dbReference type="GeneID" id="102373837"/>
<keyword evidence="5" id="KW-1185">Reference proteome</keyword>
<feature type="transmembrane region" description="Helical" evidence="3">
    <location>
        <begin position="64"/>
        <end position="85"/>
    </location>
</feature>
<dbReference type="Proteomes" id="UP000189705">
    <property type="component" value="Unplaced"/>
</dbReference>
<keyword evidence="3" id="KW-0472">Membrane</keyword>
<proteinExistence type="predicted"/>
<dbReference type="RefSeq" id="XP_025067914.1">
    <property type="nucleotide sequence ID" value="XM_025212129.1"/>
</dbReference>
<reference evidence="6 7" key="1">
    <citation type="submission" date="2025-04" db="UniProtKB">
        <authorList>
            <consortium name="RefSeq"/>
        </authorList>
    </citation>
    <scope>IDENTIFICATION</scope>
</reference>
<dbReference type="PROSITE" id="PS50041">
    <property type="entry name" value="C_TYPE_LECTIN_2"/>
    <property type="match status" value="1"/>
</dbReference>
<dbReference type="AlphaFoldDB" id="A0A3Q0HBV2"/>
<dbReference type="InterPro" id="IPR042808">
    <property type="entry name" value="CLEC7A"/>
</dbReference>
<dbReference type="KEGG" id="asn:102373837"/>
<dbReference type="PANTHER" id="PTHR47218:SF2">
    <property type="entry name" value="C-TYPE LECTIN DOMAIN-CONTAINING PROTEIN"/>
    <property type="match status" value="1"/>
</dbReference>
<evidence type="ECO:0000313" key="8">
    <source>
        <dbReference type="RefSeq" id="XP_025067915.1"/>
    </source>
</evidence>
<feature type="domain" description="C-type lectin" evidence="4">
    <location>
        <begin position="134"/>
        <end position="257"/>
    </location>
</feature>
<keyword evidence="2" id="KW-0430">Lectin</keyword>
<dbReference type="InterPro" id="IPR001304">
    <property type="entry name" value="C-type_lectin-like"/>
</dbReference>
<dbReference type="RefSeq" id="XP_025067913.1">
    <property type="nucleotide sequence ID" value="XM_025212128.1"/>
</dbReference>
<dbReference type="PANTHER" id="PTHR47218">
    <property type="entry name" value="C-TYPE LECTIN DOMAIN FAMILY 7 MEMBER A"/>
    <property type="match status" value="1"/>
</dbReference>
<comment type="subcellular location">
    <subcellularLocation>
        <location evidence="1">Membrane</location>
        <topology evidence="1">Single-pass membrane protein</topology>
    </subcellularLocation>
</comment>
<name>A0A3Q0HBV2_ALLSI</name>
<dbReference type="GO" id="GO:0071226">
    <property type="term" value="P:cellular response to molecule of fungal origin"/>
    <property type="evidence" value="ECO:0007669"/>
    <property type="project" value="InterPro"/>
</dbReference>
<keyword evidence="3" id="KW-1133">Transmembrane helix</keyword>
<evidence type="ECO:0000313" key="5">
    <source>
        <dbReference type="Proteomes" id="UP000189705"/>
    </source>
</evidence>
<evidence type="ECO:0000313" key="7">
    <source>
        <dbReference type="RefSeq" id="XP_025067914.1"/>
    </source>
</evidence>
<organism evidence="5 8">
    <name type="scientific">Alligator sinensis</name>
    <name type="common">Chinese alligator</name>
    <dbReference type="NCBI Taxonomy" id="38654"/>
    <lineage>
        <taxon>Eukaryota</taxon>
        <taxon>Metazoa</taxon>
        <taxon>Chordata</taxon>
        <taxon>Craniata</taxon>
        <taxon>Vertebrata</taxon>
        <taxon>Euteleostomi</taxon>
        <taxon>Archelosauria</taxon>
        <taxon>Archosauria</taxon>
        <taxon>Crocodylia</taxon>
        <taxon>Alligatoridae</taxon>
        <taxon>Alligatorinae</taxon>
        <taxon>Alligator</taxon>
    </lineage>
</organism>
<evidence type="ECO:0000256" key="1">
    <source>
        <dbReference type="ARBA" id="ARBA00004167"/>
    </source>
</evidence>
<dbReference type="Gene3D" id="3.10.100.10">
    <property type="entry name" value="Mannose-Binding Protein A, subunit A"/>
    <property type="match status" value="1"/>
</dbReference>
<protein>
    <submittedName>
        <fullName evidence="6 7">C-type lectin domain family 1 member A-like</fullName>
    </submittedName>
</protein>
<gene>
    <name evidence="6 7 8" type="primary">LOC102373837</name>
</gene>
<dbReference type="SUPFAM" id="SSF56436">
    <property type="entry name" value="C-type lectin-like"/>
    <property type="match status" value="1"/>
</dbReference>
<keyword evidence="3" id="KW-0812">Transmembrane</keyword>
<evidence type="ECO:0000256" key="3">
    <source>
        <dbReference type="SAM" id="Phobius"/>
    </source>
</evidence>
<dbReference type="CDD" id="cd03593">
    <property type="entry name" value="CLECT_NK_receptors_like"/>
    <property type="match status" value="1"/>
</dbReference>